<evidence type="ECO:0000259" key="3">
    <source>
        <dbReference type="Pfam" id="PF25990"/>
    </source>
</evidence>
<keyword evidence="5" id="KW-1185">Reference proteome</keyword>
<proteinExistence type="inferred from homology"/>
<dbReference type="InterPro" id="IPR058627">
    <property type="entry name" value="MdtA-like_C"/>
</dbReference>
<dbReference type="EMBL" id="JXAK01000057">
    <property type="protein sequence ID" value="KIL38596.1"/>
    <property type="molecule type" value="Genomic_DNA"/>
</dbReference>
<evidence type="ECO:0000256" key="1">
    <source>
        <dbReference type="ARBA" id="ARBA00009477"/>
    </source>
</evidence>
<name>A0ABR5AC29_9BACL</name>
<dbReference type="Gene3D" id="2.40.420.20">
    <property type="match status" value="1"/>
</dbReference>
<dbReference type="InterPro" id="IPR006143">
    <property type="entry name" value="RND_pump_MFP"/>
</dbReference>
<dbReference type="SUPFAM" id="SSF111369">
    <property type="entry name" value="HlyD-like secretion proteins"/>
    <property type="match status" value="1"/>
</dbReference>
<evidence type="ECO:0000259" key="2">
    <source>
        <dbReference type="Pfam" id="PF25967"/>
    </source>
</evidence>
<dbReference type="Pfam" id="PF25967">
    <property type="entry name" value="RND-MFP_C"/>
    <property type="match status" value="1"/>
</dbReference>
<comment type="similarity">
    <text evidence="1">Belongs to the membrane fusion protein (MFP) (TC 8.A.1) family.</text>
</comment>
<feature type="domain" description="YknX-like beta-barrel" evidence="3">
    <location>
        <begin position="220"/>
        <end position="294"/>
    </location>
</feature>
<evidence type="ECO:0000313" key="5">
    <source>
        <dbReference type="Proteomes" id="UP000031967"/>
    </source>
</evidence>
<dbReference type="Pfam" id="PF25990">
    <property type="entry name" value="Beta-barrel_YknX"/>
    <property type="match status" value="1"/>
</dbReference>
<feature type="domain" description="Multidrug resistance protein MdtA-like C-terminal permuted SH3" evidence="2">
    <location>
        <begin position="306"/>
        <end position="361"/>
    </location>
</feature>
<protein>
    <submittedName>
        <fullName evidence="4">RND transporter</fullName>
    </submittedName>
</protein>
<dbReference type="NCBIfam" id="TIGR01730">
    <property type="entry name" value="RND_mfp"/>
    <property type="match status" value="1"/>
</dbReference>
<dbReference type="PANTHER" id="PTHR30469:SF15">
    <property type="entry name" value="HLYD FAMILY OF SECRETION PROTEINS"/>
    <property type="match status" value="1"/>
</dbReference>
<dbReference type="InterPro" id="IPR058636">
    <property type="entry name" value="Beta-barrel_YknX"/>
</dbReference>
<dbReference type="Proteomes" id="UP000031967">
    <property type="component" value="Unassembled WGS sequence"/>
</dbReference>
<dbReference type="Gene3D" id="2.40.30.170">
    <property type="match status" value="1"/>
</dbReference>
<comment type="caution">
    <text evidence="4">The sequence shown here is derived from an EMBL/GenBank/DDBJ whole genome shotgun (WGS) entry which is preliminary data.</text>
</comment>
<gene>
    <name evidence="4" type="ORF">SD70_25630</name>
</gene>
<sequence>MKTLALFAIASAAIVGVSAFLYAQGKPGKRSPGTAGPGAAAGMQLKFPVTREDIVGTIEIKGKSSYVKETWISAPFEANVKKWRIGDGSQVSKGDVLFELDGAELGADIAQLEAGKRKRELEASLARFQASAGGEADGAVSEAGAKQRYAAQQSRELQTELSEVSGVAADMQLEAKRAKLAQANYAAPDSGIFLFSDTKEPQRVKEGDKLGKIVDLTKLQLVTTVGEYDVFRIRPGMPVDVKVDALQGVKLKGAIERVSKFAKPGTDGAASGAAQFEVVIALEPNEKLIAGLSLTGTIETERKQGVLAVPTFAVQHDKDQAYVMVLGSSGAAEKRPITAGVETADKTEVAGGLNEGDTVVLE</sequence>
<organism evidence="4 5">
    <name type="scientific">Gordoniibacillus kamchatkensis</name>
    <dbReference type="NCBI Taxonomy" id="1590651"/>
    <lineage>
        <taxon>Bacteria</taxon>
        <taxon>Bacillati</taxon>
        <taxon>Bacillota</taxon>
        <taxon>Bacilli</taxon>
        <taxon>Bacillales</taxon>
        <taxon>Paenibacillaceae</taxon>
        <taxon>Gordoniibacillus</taxon>
    </lineage>
</organism>
<accession>A0ABR5AC29</accession>
<dbReference type="PANTHER" id="PTHR30469">
    <property type="entry name" value="MULTIDRUG RESISTANCE PROTEIN MDTA"/>
    <property type="match status" value="1"/>
</dbReference>
<dbReference type="Gene3D" id="2.40.50.100">
    <property type="match status" value="1"/>
</dbReference>
<reference evidence="4 5" key="1">
    <citation type="submission" date="2014-12" db="EMBL/GenBank/DDBJ databases">
        <title>Draft genome sequence of Paenibacillus kamchatkensis strain B-2647.</title>
        <authorList>
            <person name="Karlyshev A.V."/>
            <person name="Kudryashova E.B."/>
        </authorList>
    </citation>
    <scope>NUCLEOTIDE SEQUENCE [LARGE SCALE GENOMIC DNA]</scope>
    <source>
        <strain evidence="4 5">VKM B-2647</strain>
    </source>
</reference>
<evidence type="ECO:0000313" key="4">
    <source>
        <dbReference type="EMBL" id="KIL38596.1"/>
    </source>
</evidence>